<reference evidence="5 6" key="1">
    <citation type="submission" date="2016-10" db="EMBL/GenBank/DDBJ databases">
        <title>Evaluation of Human, Veterinary and Environmental Mycobacterium chelonae Isolates by Core Genome Phylogenomic Analysis, Targeted Gene Comparison, and Anti-microbial Susceptibility Patterns: A Tale of Mistaken Identities.</title>
        <authorList>
            <person name="Fogelson S.B."/>
            <person name="Camus A.C."/>
            <person name="Lorenz W."/>
            <person name="Vasireddy R."/>
            <person name="Vasireddy S."/>
            <person name="Smith T."/>
            <person name="Brown-Elliott B.A."/>
            <person name="Wallace R.J.Jr."/>
            <person name="Hasan N.A."/>
            <person name="Reischl U."/>
            <person name="Sanchez S."/>
        </authorList>
    </citation>
    <scope>NUCLEOTIDE SEQUENCE [LARGE SCALE GENOMIC DNA]</scope>
    <source>
        <strain evidence="5 6">15515</strain>
    </source>
</reference>
<dbReference type="InterPro" id="IPR055370">
    <property type="entry name" value="Lsr2_DNA-bd"/>
</dbReference>
<evidence type="ECO:0000256" key="2">
    <source>
        <dbReference type="SAM" id="MobiDB-lite"/>
    </source>
</evidence>
<dbReference type="Pfam" id="PF11774">
    <property type="entry name" value="Lsr2"/>
    <property type="match status" value="1"/>
</dbReference>
<dbReference type="GO" id="GO:0003677">
    <property type="term" value="F:DNA binding"/>
    <property type="evidence" value="ECO:0007669"/>
    <property type="project" value="UniProtKB-KW"/>
</dbReference>
<organism evidence="5 6">
    <name type="scientific">Mycobacteroides chelonae</name>
    <name type="common">Mycobacterium chelonae</name>
    <dbReference type="NCBI Taxonomy" id="1774"/>
    <lineage>
        <taxon>Bacteria</taxon>
        <taxon>Bacillati</taxon>
        <taxon>Actinomycetota</taxon>
        <taxon>Actinomycetes</taxon>
        <taxon>Mycobacteriales</taxon>
        <taxon>Mycobacteriaceae</taxon>
        <taxon>Mycobacteroides</taxon>
    </lineage>
</organism>
<dbReference type="InterPro" id="IPR024412">
    <property type="entry name" value="Lsr2_dim_dom"/>
</dbReference>
<dbReference type="InterPro" id="IPR036625">
    <property type="entry name" value="E3-bd_dom_sf"/>
</dbReference>
<dbReference type="AlphaFoldDB" id="A0A1S1LP47"/>
<accession>A0A1S1LP47</accession>
<dbReference type="Pfam" id="PF23359">
    <property type="entry name" value="Lsr2_DNA-bd"/>
    <property type="match status" value="1"/>
</dbReference>
<evidence type="ECO:0000259" key="4">
    <source>
        <dbReference type="Pfam" id="PF23359"/>
    </source>
</evidence>
<feature type="region of interest" description="Disordered" evidence="2">
    <location>
        <begin position="60"/>
        <end position="109"/>
    </location>
</feature>
<feature type="domain" description="Lsr2 dimerization" evidence="3">
    <location>
        <begin position="1"/>
        <end position="61"/>
    </location>
</feature>
<proteinExistence type="predicted"/>
<name>A0A1S1LP47_MYCCH</name>
<evidence type="ECO:0000313" key="5">
    <source>
        <dbReference type="EMBL" id="OHU57075.1"/>
    </source>
</evidence>
<comment type="caution">
    <text evidence="5">The sequence shown here is derived from an EMBL/GenBank/DDBJ whole genome shotgun (WGS) entry which is preliminary data.</text>
</comment>
<feature type="domain" description="Lsr2 DNA-binding" evidence="4">
    <location>
        <begin position="104"/>
        <end position="139"/>
    </location>
</feature>
<evidence type="ECO:0000313" key="6">
    <source>
        <dbReference type="Proteomes" id="UP000180043"/>
    </source>
</evidence>
<protein>
    <recommendedName>
        <fullName evidence="7">Lsr2 family protein</fullName>
    </recommendedName>
</protein>
<dbReference type="RefSeq" id="WP_070947450.1">
    <property type="nucleotide sequence ID" value="NZ_MLIQ01000014.1"/>
</dbReference>
<dbReference type="Proteomes" id="UP000180043">
    <property type="component" value="Unassembled WGS sequence"/>
</dbReference>
<dbReference type="InterPro" id="IPR042261">
    <property type="entry name" value="Lsr2-like_dimerization"/>
</dbReference>
<dbReference type="EMBL" id="MLIQ01000014">
    <property type="protein sequence ID" value="OHU57075.1"/>
    <property type="molecule type" value="Genomic_DNA"/>
</dbReference>
<feature type="compositionally biased region" description="Low complexity" evidence="2">
    <location>
        <begin position="60"/>
        <end position="70"/>
    </location>
</feature>
<keyword evidence="1" id="KW-0238">DNA-binding</keyword>
<evidence type="ECO:0000259" key="3">
    <source>
        <dbReference type="Pfam" id="PF11774"/>
    </source>
</evidence>
<evidence type="ECO:0000256" key="1">
    <source>
        <dbReference type="ARBA" id="ARBA00023125"/>
    </source>
</evidence>
<evidence type="ECO:0008006" key="7">
    <source>
        <dbReference type="Google" id="ProtNLM"/>
    </source>
</evidence>
<feature type="compositionally biased region" description="Basic residues" evidence="2">
    <location>
        <begin position="71"/>
        <end position="81"/>
    </location>
</feature>
<gene>
    <name evidence="5" type="ORF">BKG82_12855</name>
</gene>
<dbReference type="Gene3D" id="3.30.60.230">
    <property type="entry name" value="Lsr2, dimerization domain"/>
    <property type="match status" value="1"/>
</dbReference>
<sequence>MGQYVTTHYVDDYDGSPIDGDAIDAVDFSYRGKTYKLELNAKNGAQFDKDIQKWIDAAEKAAANTEAPAPRKARSTTKRASAKSGKAARTGRRKASASTSAAAGREQSRAIREWAKASGIEVPARGRIPAAVVEAYNNAP</sequence>
<feature type="compositionally biased region" description="Low complexity" evidence="2">
    <location>
        <begin position="96"/>
        <end position="105"/>
    </location>
</feature>
<dbReference type="GO" id="GO:0016746">
    <property type="term" value="F:acyltransferase activity"/>
    <property type="evidence" value="ECO:0007669"/>
    <property type="project" value="InterPro"/>
</dbReference>
<dbReference type="Gene3D" id="4.10.320.10">
    <property type="entry name" value="E3-binding domain"/>
    <property type="match status" value="1"/>
</dbReference>